<dbReference type="CDD" id="cd17075">
    <property type="entry name" value="UBX1_UBXN9"/>
    <property type="match status" value="1"/>
</dbReference>
<gene>
    <name evidence="4" type="ORF">MSPICULIGERA_LOCUS1787</name>
</gene>
<name>A0AA36C672_9BILA</name>
<feature type="region of interest" description="Disordered" evidence="1">
    <location>
        <begin position="208"/>
        <end position="279"/>
    </location>
</feature>
<comment type="caution">
    <text evidence="4">The sequence shown here is derived from an EMBL/GenBank/DDBJ whole genome shotgun (WGS) entry which is preliminary data.</text>
</comment>
<dbReference type="GO" id="GO:0006886">
    <property type="term" value="P:intracellular protein transport"/>
    <property type="evidence" value="ECO:0007669"/>
    <property type="project" value="TreeGrafter"/>
</dbReference>
<dbReference type="GO" id="GO:0012506">
    <property type="term" value="C:vesicle membrane"/>
    <property type="evidence" value="ECO:0007669"/>
    <property type="project" value="TreeGrafter"/>
</dbReference>
<evidence type="ECO:0000256" key="1">
    <source>
        <dbReference type="SAM" id="MobiDB-lite"/>
    </source>
</evidence>
<dbReference type="GO" id="GO:0007165">
    <property type="term" value="P:signal transduction"/>
    <property type="evidence" value="ECO:0007669"/>
    <property type="project" value="InterPro"/>
</dbReference>
<evidence type="ECO:0008006" key="6">
    <source>
        <dbReference type="Google" id="ProtNLM"/>
    </source>
</evidence>
<keyword evidence="5" id="KW-1185">Reference proteome</keyword>
<feature type="domain" description="UBX" evidence="2">
    <location>
        <begin position="821"/>
        <end position="899"/>
    </location>
</feature>
<evidence type="ECO:0000313" key="4">
    <source>
        <dbReference type="EMBL" id="CAJ0561298.1"/>
    </source>
</evidence>
<feature type="compositionally biased region" description="Polar residues" evidence="1">
    <location>
        <begin position="339"/>
        <end position="352"/>
    </location>
</feature>
<feature type="region of interest" description="Disordered" evidence="1">
    <location>
        <begin position="785"/>
        <end position="810"/>
    </location>
</feature>
<dbReference type="Gene3D" id="3.10.20.90">
    <property type="entry name" value="Phosphatidylinositol 3-kinase Catalytic Subunit, Chain A, domain 1"/>
    <property type="match status" value="2"/>
</dbReference>
<evidence type="ECO:0000259" key="3">
    <source>
        <dbReference type="PROSITE" id="PS50898"/>
    </source>
</evidence>
<dbReference type="InterPro" id="IPR003116">
    <property type="entry name" value="RBD_dom"/>
</dbReference>
<dbReference type="EMBL" id="CATQJA010000547">
    <property type="protein sequence ID" value="CAJ0561298.1"/>
    <property type="molecule type" value="Genomic_DNA"/>
</dbReference>
<dbReference type="PANTHER" id="PTHR46467:SF1">
    <property type="entry name" value="TETHER CONTAINING UBX DOMAIN FOR GLUT4"/>
    <property type="match status" value="1"/>
</dbReference>
<dbReference type="InterPro" id="IPR049483">
    <property type="entry name" value="FAF1_2-like_UAS"/>
</dbReference>
<feature type="compositionally biased region" description="Basic and acidic residues" evidence="1">
    <location>
        <begin position="785"/>
        <end position="799"/>
    </location>
</feature>
<sequence length="902" mass="102545">MASLNVVCPNARRCPVKVTPGKLLREVLEEACLRQGYVPEEFELVHQKKRVDLSLPFRLSGLPNNAAVELSKRSGTGSGMAEIALQDADGKRMTAKFPLDATLADVLTQFSNQFGSNLLTEDGGLQPSCAYMNKQYKGLLQLETTSLRAMGLGQERALIRYNRVPISPEELAALRDEIEKELERKATLSRDFERNKVENARREQIEQERMRKFEEDQARARTEQRKLELERESQHQEESMEIDQPPVNSRDILPEAPQADPNSWSFDSGPFRTIAAPPPQSDRLTRLNNLLSNVNQSLSGQGANGIDNLVERLANDGRISIASQENLYPLRDFKFPDHPTTSSTTTEQSDGSSKPVENFAPAADRETIVFHKRDPATTSHNAGSKELDENFFEVNVNDLRSMQKGLAEDVKREQQRALLPKSYIEMKNKERKLAAWRNTVIRIVLPDRRIIQGNFNSNESASRVTEWMAETLADEKDAFSLSLALHIPFDNSSSKSLIDVNVAPACTMYLKMKRTREDYGELLRAELSVTDEADADQRSKAWLSENSVYTPWTGAVIEDTRGGVVRRANDDGEAPAGKRGPAPTLPKYRNGGISAKSAPNFFHGALQDAVQQAFDPVGGGAQERRPLALYLHHDRSVAANIFPQILMSDAVSSLLRAQYVLWPWDITHPDQKNQLRDWMSIGSMDEVRQVFEFRTRNRDLFPMLLLIIKEKGTLKVAEYISGTDGKEVAVEKLMAVLDAYNQIRLNSMADEAARIERGRLLEEQRQEYEASLAADRARDEARQRAIREQQEAEEKRMQEEAEEENRRKRVEQLLPAEPAETETNLMHIKMRCPSGEQLMRRFRRAETLEMLLNYLDTKGYHTDKYKFFNSDFPKKDITTLDKQSTFNDLKWPAREQIFVEEL</sequence>
<dbReference type="SMART" id="SM00594">
    <property type="entry name" value="UAS"/>
    <property type="match status" value="1"/>
</dbReference>
<organism evidence="4 5">
    <name type="scientific">Mesorhabditis spiculigera</name>
    <dbReference type="NCBI Taxonomy" id="96644"/>
    <lineage>
        <taxon>Eukaryota</taxon>
        <taxon>Metazoa</taxon>
        <taxon>Ecdysozoa</taxon>
        <taxon>Nematoda</taxon>
        <taxon>Chromadorea</taxon>
        <taxon>Rhabditida</taxon>
        <taxon>Rhabditina</taxon>
        <taxon>Rhabditomorpha</taxon>
        <taxon>Rhabditoidea</taxon>
        <taxon>Rhabditidae</taxon>
        <taxon>Mesorhabditinae</taxon>
        <taxon>Mesorhabditis</taxon>
    </lineage>
</organism>
<evidence type="ECO:0000313" key="5">
    <source>
        <dbReference type="Proteomes" id="UP001177023"/>
    </source>
</evidence>
<feature type="domain" description="RBD" evidence="3">
    <location>
        <begin position="2"/>
        <end position="71"/>
    </location>
</feature>
<protein>
    <recommendedName>
        <fullName evidence="6">UBX domain-containing protein</fullName>
    </recommendedName>
</protein>
<dbReference type="Pfam" id="PF11470">
    <property type="entry name" value="TUG-UBL1"/>
    <property type="match status" value="1"/>
</dbReference>
<dbReference type="GO" id="GO:0005737">
    <property type="term" value="C:cytoplasm"/>
    <property type="evidence" value="ECO:0007669"/>
    <property type="project" value="TreeGrafter"/>
</dbReference>
<dbReference type="AlphaFoldDB" id="A0AA36C672"/>
<dbReference type="GO" id="GO:0042593">
    <property type="term" value="P:glucose homeostasis"/>
    <property type="evidence" value="ECO:0007669"/>
    <property type="project" value="TreeGrafter"/>
</dbReference>
<dbReference type="PROSITE" id="PS50033">
    <property type="entry name" value="UBX"/>
    <property type="match status" value="1"/>
</dbReference>
<dbReference type="Pfam" id="PF00789">
    <property type="entry name" value="UBX"/>
    <property type="match status" value="1"/>
</dbReference>
<dbReference type="CDD" id="cd16105">
    <property type="entry name" value="Ubl_ASPSCR1_like"/>
    <property type="match status" value="1"/>
</dbReference>
<accession>A0AA36C672</accession>
<dbReference type="PANTHER" id="PTHR46467">
    <property type="entry name" value="TETHER CONTAINING UBX DOMAIN FOR GLUT4"/>
    <property type="match status" value="1"/>
</dbReference>
<dbReference type="InterPro" id="IPR029071">
    <property type="entry name" value="Ubiquitin-like_domsf"/>
</dbReference>
<dbReference type="InterPro" id="IPR059238">
    <property type="entry name" value="UBX1_UBXN9"/>
</dbReference>
<feature type="region of interest" description="Disordered" evidence="1">
    <location>
        <begin position="566"/>
        <end position="590"/>
    </location>
</feature>
<proteinExistence type="predicted"/>
<dbReference type="PROSITE" id="PS50898">
    <property type="entry name" value="RBD"/>
    <property type="match status" value="1"/>
</dbReference>
<dbReference type="InterPro" id="IPR001012">
    <property type="entry name" value="UBX_dom"/>
</dbReference>
<evidence type="ECO:0000259" key="2">
    <source>
        <dbReference type="PROSITE" id="PS50033"/>
    </source>
</evidence>
<dbReference type="Proteomes" id="UP001177023">
    <property type="component" value="Unassembled WGS sequence"/>
</dbReference>
<dbReference type="InterPro" id="IPR006577">
    <property type="entry name" value="UAS"/>
</dbReference>
<dbReference type="Gene3D" id="3.40.30.10">
    <property type="entry name" value="Glutaredoxin"/>
    <property type="match status" value="1"/>
</dbReference>
<feature type="non-terminal residue" evidence="4">
    <location>
        <position position="902"/>
    </location>
</feature>
<dbReference type="SUPFAM" id="SSF54236">
    <property type="entry name" value="Ubiquitin-like"/>
    <property type="match status" value="3"/>
</dbReference>
<dbReference type="Pfam" id="PF21021">
    <property type="entry name" value="FAF1"/>
    <property type="match status" value="1"/>
</dbReference>
<reference evidence="4" key="1">
    <citation type="submission" date="2023-06" db="EMBL/GenBank/DDBJ databases">
        <authorList>
            <person name="Delattre M."/>
        </authorList>
    </citation>
    <scope>NUCLEOTIDE SEQUENCE</scope>
    <source>
        <strain evidence="4">AF72</strain>
    </source>
</reference>
<feature type="region of interest" description="Disordered" evidence="1">
    <location>
        <begin position="331"/>
        <end position="359"/>
    </location>
</feature>
<feature type="compositionally biased region" description="Basic and acidic residues" evidence="1">
    <location>
        <begin position="208"/>
        <end position="238"/>
    </location>
</feature>
<dbReference type="InterPro" id="IPR021569">
    <property type="entry name" value="TUG-UBL1"/>
</dbReference>
<dbReference type="GO" id="GO:0005634">
    <property type="term" value="C:nucleus"/>
    <property type="evidence" value="ECO:0007669"/>
    <property type="project" value="TreeGrafter"/>
</dbReference>